<feature type="region of interest" description="Disordered" evidence="1">
    <location>
        <begin position="1"/>
        <end position="27"/>
    </location>
</feature>
<evidence type="ECO:0000256" key="1">
    <source>
        <dbReference type="SAM" id="MobiDB-lite"/>
    </source>
</evidence>
<sequence>MSGEEYLTFLEKTNELPDSTTTTRRPRLDSLSSWQSLVSGTRARTDSMLSCSESQLSIRTGSAAYQCLPPRPAPPPPPPVPRKPHKQTTHTHSQPSSGETCLSNSTLTPNKCRGLSRKRSTTSRTLSFKRPLLNRAVSSDAF</sequence>
<feature type="region of interest" description="Disordered" evidence="1">
    <location>
        <begin position="65"/>
        <end position="129"/>
    </location>
</feature>
<name>A0A0B6YWM9_9EUPU</name>
<organism evidence="2">
    <name type="scientific">Arion vulgaris</name>
    <dbReference type="NCBI Taxonomy" id="1028688"/>
    <lineage>
        <taxon>Eukaryota</taxon>
        <taxon>Metazoa</taxon>
        <taxon>Spiralia</taxon>
        <taxon>Lophotrochozoa</taxon>
        <taxon>Mollusca</taxon>
        <taxon>Gastropoda</taxon>
        <taxon>Heterobranchia</taxon>
        <taxon>Euthyneura</taxon>
        <taxon>Panpulmonata</taxon>
        <taxon>Eupulmonata</taxon>
        <taxon>Stylommatophora</taxon>
        <taxon>Helicina</taxon>
        <taxon>Arionoidea</taxon>
        <taxon>Arionidae</taxon>
        <taxon>Arion</taxon>
    </lineage>
</organism>
<accession>A0A0B6YWM9</accession>
<proteinExistence type="predicted"/>
<feature type="compositionally biased region" description="Polar residues" evidence="1">
    <location>
        <begin position="90"/>
        <end position="109"/>
    </location>
</feature>
<feature type="compositionally biased region" description="Pro residues" evidence="1">
    <location>
        <begin position="69"/>
        <end position="81"/>
    </location>
</feature>
<reference evidence="2" key="1">
    <citation type="submission" date="2014-12" db="EMBL/GenBank/DDBJ databases">
        <title>Insight into the proteome of Arion vulgaris.</title>
        <authorList>
            <person name="Aradska J."/>
            <person name="Bulat T."/>
            <person name="Smidak R."/>
            <person name="Sarate P."/>
            <person name="Gangsoo J."/>
            <person name="Sialana F."/>
            <person name="Bilban M."/>
            <person name="Lubec G."/>
        </authorList>
    </citation>
    <scope>NUCLEOTIDE SEQUENCE</scope>
    <source>
        <tissue evidence="2">Skin</tissue>
    </source>
</reference>
<evidence type="ECO:0000313" key="2">
    <source>
        <dbReference type="EMBL" id="CEK60628.1"/>
    </source>
</evidence>
<feature type="non-terminal residue" evidence="2">
    <location>
        <position position="142"/>
    </location>
</feature>
<dbReference type="EMBL" id="HACG01013763">
    <property type="protein sequence ID" value="CEK60628.1"/>
    <property type="molecule type" value="Transcribed_RNA"/>
</dbReference>
<protein>
    <submittedName>
        <fullName evidence="2">Uncharacterized protein</fullName>
    </submittedName>
</protein>
<dbReference type="AlphaFoldDB" id="A0A0B6YWM9"/>
<gene>
    <name evidence="2" type="primary">ORF39940</name>
</gene>